<dbReference type="STRING" id="1640674.SAMN05216323_101935"/>
<dbReference type="InterPro" id="IPR008969">
    <property type="entry name" value="CarboxyPept-like_regulatory"/>
</dbReference>
<protein>
    <submittedName>
        <fullName evidence="1">CarboxypepD_reg-like domain-containing protein</fullName>
    </submittedName>
</protein>
<evidence type="ECO:0000313" key="2">
    <source>
        <dbReference type="Proteomes" id="UP000199452"/>
    </source>
</evidence>
<dbReference type="SUPFAM" id="SSF56935">
    <property type="entry name" value="Porins"/>
    <property type="match status" value="1"/>
</dbReference>
<accession>A0A1G6JBK8</accession>
<name>A0A1G6JBK8_9BACT</name>
<gene>
    <name evidence="1" type="ORF">SAMN05216323_101935</name>
</gene>
<keyword evidence="2" id="KW-1185">Reference proteome</keyword>
<dbReference type="SUPFAM" id="SSF49464">
    <property type="entry name" value="Carboxypeptidase regulatory domain-like"/>
    <property type="match status" value="1"/>
</dbReference>
<dbReference type="RefSeq" id="WP_092437287.1">
    <property type="nucleotide sequence ID" value="NZ_FMYP01000019.1"/>
</dbReference>
<reference evidence="1 2" key="1">
    <citation type="submission" date="2016-09" db="EMBL/GenBank/DDBJ databases">
        <authorList>
            <person name="Capua I."/>
            <person name="De Benedictis P."/>
            <person name="Joannis T."/>
            <person name="Lombin L.H."/>
            <person name="Cattoli G."/>
        </authorList>
    </citation>
    <scope>NUCLEOTIDE SEQUENCE [LARGE SCALE GENOMIC DNA]</scope>
    <source>
        <strain evidence="1 2">A7P-90m</strain>
    </source>
</reference>
<dbReference type="EMBL" id="FMYP01000019">
    <property type="protein sequence ID" value="SDC16027.1"/>
    <property type="molecule type" value="Genomic_DNA"/>
</dbReference>
<dbReference type="OrthoDB" id="603275at2"/>
<evidence type="ECO:0000313" key="1">
    <source>
        <dbReference type="EMBL" id="SDC16027.1"/>
    </source>
</evidence>
<dbReference type="AlphaFoldDB" id="A0A1G6JBK8"/>
<dbReference type="Proteomes" id="UP000199452">
    <property type="component" value="Unassembled WGS sequence"/>
</dbReference>
<dbReference type="Pfam" id="PF13715">
    <property type="entry name" value="CarbopepD_reg_2"/>
    <property type="match status" value="1"/>
</dbReference>
<proteinExistence type="predicted"/>
<organism evidence="1 2">
    <name type="scientific">Williamwhitmania taraxaci</name>
    <dbReference type="NCBI Taxonomy" id="1640674"/>
    <lineage>
        <taxon>Bacteria</taxon>
        <taxon>Pseudomonadati</taxon>
        <taxon>Bacteroidota</taxon>
        <taxon>Bacteroidia</taxon>
        <taxon>Bacteroidales</taxon>
        <taxon>Williamwhitmaniaceae</taxon>
        <taxon>Williamwhitmania</taxon>
    </lineage>
</organism>
<dbReference type="Gene3D" id="2.60.40.1120">
    <property type="entry name" value="Carboxypeptidase-like, regulatory domain"/>
    <property type="match status" value="1"/>
</dbReference>
<sequence>MTIHRIVAIIFLYFLFFSVAFGQVAFTGVVTDKSNGSPVSNASITLHRKLAGDMVAFGITNSQGQYSITLDESLDSVFVCFSCLGYATQQLYVATKVGSRNVALMPEAISINEVSVKADKIWAKRDTINYSVAGFASKSDRTIGDVLKKLPGIDVNKDGAISYGGKPINAFYIEGMDSMDGKYSLATENIPVDAIANVQIFENHQKIKVLENSSFSDRAALNLTLREASKYRWVGSAQLGTGLPVELWDANLFLMNIAKRNQGINLAKSNNAGINIAKQLKVFTLEDFLNGSSSNSDVDLFDIPTISIPLVNDERFLFNKTFMASSNNLWMLSKDWQLRLNVSCLKDRVAQNSLLVDTYLFPNDSALVVVDDRDLVNEQFYFDAMLTLSANTSKFYFNNALKLTGNWSSSSVDGRGSSVNTQRYKTPSRAIQNDFRVIKRIRGVNVTFASFNRLARLPQSLEVRQESPDTIFNGRLNYLQLVQDITHLSAVSNSSASFTLAKGKWYLENKFGLNLQHQEYTSTLAPAPQVDSEFSNRWDCNYFRYSATPKLGFVSEKFRMELSLPLEVVSMNFNDKVLDKTLNWNTIYFTPKLSVRYKFSTKLELSSSVSQNQSIGDPMELSSGYVLSSYRYINRGHAVVSEQKSQSYTVGFAYRNPVTALFVNAMVSFTPSLSDASYVQSIRGIYVINSAIQRSNSRDFWMASSRISKSVDLFKSTAGVVFSYSSIATTMLQDASPIRYRNHAFTISPKFNARPTSWVELNYNGQITMSQLQIDFANSSKQPYLHQVYQQLSLGFNLWESFQIQVKGEHFYNELIAGNAPVVFFCDLGFRYKLKRVEFTADWNNILNKKTYAYSSYGGLNTASSSYEIRPTNVMFGVSFRF</sequence>